<dbReference type="AlphaFoldDB" id="X1K7M6"/>
<sequence>MKRLNITLPEEIAREIKCIPNKSAFISEAVKEKLDRINKEKLDKLLIEGYKATRKEDKEINQEWEKITLEGWR</sequence>
<comment type="caution">
    <text evidence="1">The sequence shown here is derived from an EMBL/GenBank/DDBJ whole genome shotgun (WGS) entry which is preliminary data.</text>
</comment>
<dbReference type="GO" id="GO:0006355">
    <property type="term" value="P:regulation of DNA-templated transcription"/>
    <property type="evidence" value="ECO:0007669"/>
    <property type="project" value="InterPro"/>
</dbReference>
<dbReference type="InterPro" id="IPR013321">
    <property type="entry name" value="Arc_rbn_hlx_hlx"/>
</dbReference>
<protein>
    <recommendedName>
        <fullName evidence="2">Ribbon-helix-helix protein CopG domain-containing protein</fullName>
    </recommendedName>
</protein>
<gene>
    <name evidence="1" type="ORF">S03H2_56894</name>
</gene>
<evidence type="ECO:0008006" key="2">
    <source>
        <dbReference type="Google" id="ProtNLM"/>
    </source>
</evidence>
<reference evidence="1" key="1">
    <citation type="journal article" date="2014" name="Front. Microbiol.">
        <title>High frequency of phylogenetically diverse reductive dehalogenase-homologous genes in deep subseafloor sedimentary metagenomes.</title>
        <authorList>
            <person name="Kawai M."/>
            <person name="Futagami T."/>
            <person name="Toyoda A."/>
            <person name="Takaki Y."/>
            <person name="Nishi S."/>
            <person name="Hori S."/>
            <person name="Arai W."/>
            <person name="Tsubouchi T."/>
            <person name="Morono Y."/>
            <person name="Uchiyama I."/>
            <person name="Ito T."/>
            <person name="Fujiyama A."/>
            <person name="Inagaki F."/>
            <person name="Takami H."/>
        </authorList>
    </citation>
    <scope>NUCLEOTIDE SEQUENCE</scope>
    <source>
        <strain evidence="1">Expedition CK06-06</strain>
    </source>
</reference>
<accession>X1K7M6</accession>
<dbReference type="EMBL" id="BARU01036436">
    <property type="protein sequence ID" value="GAH89630.1"/>
    <property type="molecule type" value="Genomic_DNA"/>
</dbReference>
<dbReference type="Gene3D" id="1.10.1220.10">
    <property type="entry name" value="Met repressor-like"/>
    <property type="match status" value="1"/>
</dbReference>
<organism evidence="1">
    <name type="scientific">marine sediment metagenome</name>
    <dbReference type="NCBI Taxonomy" id="412755"/>
    <lineage>
        <taxon>unclassified sequences</taxon>
        <taxon>metagenomes</taxon>
        <taxon>ecological metagenomes</taxon>
    </lineage>
</organism>
<proteinExistence type="predicted"/>
<evidence type="ECO:0000313" key="1">
    <source>
        <dbReference type="EMBL" id="GAH89630.1"/>
    </source>
</evidence>
<name>X1K7M6_9ZZZZ</name>